<dbReference type="InterPro" id="IPR027475">
    <property type="entry name" value="Asparaginase/glutaminase_AS2"/>
</dbReference>
<feature type="repeat" description="ANK" evidence="8">
    <location>
        <begin position="698"/>
        <end position="730"/>
    </location>
</feature>
<evidence type="ECO:0000259" key="12">
    <source>
        <dbReference type="Pfam" id="PF17763"/>
    </source>
</evidence>
<dbReference type="CDD" id="cd08963">
    <property type="entry name" value="L-asparaginase_I"/>
    <property type="match status" value="1"/>
</dbReference>
<dbReference type="InterPro" id="IPR036152">
    <property type="entry name" value="Asp/glu_Ase-like_sf"/>
</dbReference>
<dbReference type="Proteomes" id="UP000046392">
    <property type="component" value="Unplaced"/>
</dbReference>
<feature type="transmembrane region" description="Helical" evidence="10">
    <location>
        <begin position="115"/>
        <end position="142"/>
    </location>
</feature>
<dbReference type="PROSITE" id="PS50297">
    <property type="entry name" value="ANK_REP_REGION"/>
    <property type="match status" value="1"/>
</dbReference>
<dbReference type="STRING" id="174720.A0A0N5C229"/>
<proteinExistence type="inferred from homology"/>
<feature type="binding site" evidence="7">
    <location>
        <begin position="383"/>
        <end position="384"/>
    </location>
    <ligand>
        <name>substrate</name>
    </ligand>
</feature>
<feature type="binding site" evidence="7">
    <location>
        <position position="352"/>
    </location>
    <ligand>
        <name>substrate</name>
    </ligand>
</feature>
<evidence type="ECO:0000256" key="2">
    <source>
        <dbReference type="ARBA" id="ARBA00022737"/>
    </source>
</evidence>
<dbReference type="AlphaFoldDB" id="A0A0N5C229"/>
<dbReference type="SMART" id="SM00870">
    <property type="entry name" value="Asparaginase"/>
    <property type="match status" value="1"/>
</dbReference>
<dbReference type="InterPro" id="IPR002110">
    <property type="entry name" value="Ankyrin_rpt"/>
</dbReference>
<protein>
    <recommendedName>
        <fullName evidence="1">asparaginase</fullName>
        <ecNumber evidence="1">3.5.1.1</ecNumber>
    </recommendedName>
</protein>
<dbReference type="Gene3D" id="1.25.40.20">
    <property type="entry name" value="Ankyrin repeat-containing domain"/>
    <property type="match status" value="1"/>
</dbReference>
<feature type="active site" evidence="9">
    <location>
        <position position="383"/>
    </location>
</feature>
<dbReference type="Pfam" id="PF12796">
    <property type="entry name" value="Ank_2"/>
    <property type="match status" value="1"/>
</dbReference>
<reference evidence="14" key="1">
    <citation type="submission" date="2017-02" db="UniProtKB">
        <authorList>
            <consortium name="WormBaseParasite"/>
        </authorList>
    </citation>
    <scope>IDENTIFICATION</scope>
</reference>
<keyword evidence="10" id="KW-0812">Transmembrane</keyword>
<feature type="active site" description="O-isoaspartyl threonine intermediate" evidence="6">
    <location>
        <position position="282"/>
    </location>
</feature>
<dbReference type="PROSITE" id="PS00917">
    <property type="entry name" value="ASN_GLN_ASE_2"/>
    <property type="match status" value="1"/>
</dbReference>
<evidence type="ECO:0000256" key="1">
    <source>
        <dbReference type="ARBA" id="ARBA00012920"/>
    </source>
</evidence>
<keyword evidence="10" id="KW-0472">Membrane</keyword>
<feature type="domain" description="Asparaginase/glutaminase C-terminal" evidence="12">
    <location>
        <begin position="504"/>
        <end position="615"/>
    </location>
</feature>
<accession>A0A0N5C229</accession>
<dbReference type="PANTHER" id="PTHR11707">
    <property type="entry name" value="L-ASPARAGINASE"/>
    <property type="match status" value="1"/>
</dbReference>
<evidence type="ECO:0000256" key="7">
    <source>
        <dbReference type="PIRSR" id="PIRSR001220-2"/>
    </source>
</evidence>
<dbReference type="FunFam" id="3.40.50.40:FF:000001">
    <property type="entry name" value="L-asparaginase 1"/>
    <property type="match status" value="1"/>
</dbReference>
<dbReference type="PIRSF" id="PIRSF500176">
    <property type="entry name" value="L_ASNase"/>
    <property type="match status" value="1"/>
</dbReference>
<dbReference type="InterPro" id="IPR006034">
    <property type="entry name" value="Asparaginase/glutaminase-like"/>
</dbReference>
<dbReference type="InterPro" id="IPR041725">
    <property type="entry name" value="L-asparaginase_I"/>
</dbReference>
<comment type="similarity">
    <text evidence="5">In the N-terminal section; belongs to the asparaginase 1 family.</text>
</comment>
<keyword evidence="13" id="KW-1185">Reference proteome</keyword>
<dbReference type="SUPFAM" id="SSF48403">
    <property type="entry name" value="Ankyrin repeat"/>
    <property type="match status" value="1"/>
</dbReference>
<dbReference type="PROSITE" id="PS50088">
    <property type="entry name" value="ANK_REPEAT"/>
    <property type="match status" value="1"/>
</dbReference>
<dbReference type="Pfam" id="PF00710">
    <property type="entry name" value="Asparaginase"/>
    <property type="match status" value="1"/>
</dbReference>
<evidence type="ECO:0000256" key="5">
    <source>
        <dbReference type="ARBA" id="ARBA00061199"/>
    </source>
</evidence>
<keyword evidence="4 8" id="KW-0040">ANK repeat</keyword>
<dbReference type="Gene3D" id="3.40.50.1170">
    <property type="entry name" value="L-asparaginase, N-terminal domain"/>
    <property type="match status" value="1"/>
</dbReference>
<dbReference type="InterPro" id="IPR036770">
    <property type="entry name" value="Ankyrin_rpt-contain_sf"/>
</dbReference>
<dbReference type="SFLD" id="SFLDS00057">
    <property type="entry name" value="Glutaminase/Asparaginase"/>
    <property type="match status" value="1"/>
</dbReference>
<keyword evidence="2" id="KW-0677">Repeat</keyword>
<dbReference type="InterPro" id="IPR027473">
    <property type="entry name" value="L-asparaginase_C"/>
</dbReference>
<keyword evidence="10" id="KW-1133">Transmembrane helix</keyword>
<dbReference type="PANTHER" id="PTHR11707:SF28">
    <property type="entry name" value="60 KDA LYSOPHOSPHOLIPASE"/>
    <property type="match status" value="1"/>
</dbReference>
<evidence type="ECO:0000256" key="4">
    <source>
        <dbReference type="ARBA" id="ARBA00023043"/>
    </source>
</evidence>
<dbReference type="PRINTS" id="PR00139">
    <property type="entry name" value="ASNGLNASE"/>
</dbReference>
<keyword evidence="3" id="KW-0378">Hydrolase</keyword>
<feature type="transmembrane region" description="Helical" evidence="10">
    <location>
        <begin position="70"/>
        <end position="94"/>
    </location>
</feature>
<dbReference type="InterPro" id="IPR027474">
    <property type="entry name" value="L-asparaginase_N"/>
</dbReference>
<dbReference type="Gene3D" id="3.40.50.40">
    <property type="match status" value="1"/>
</dbReference>
<evidence type="ECO:0000256" key="8">
    <source>
        <dbReference type="PROSITE-ProRule" id="PRU00023"/>
    </source>
</evidence>
<evidence type="ECO:0000313" key="14">
    <source>
        <dbReference type="WBParaSite" id="SPAL_0001204300.1"/>
    </source>
</evidence>
<evidence type="ECO:0000256" key="10">
    <source>
        <dbReference type="SAM" id="Phobius"/>
    </source>
</evidence>
<sequence>MINGMQNTPLVGIKNTLKKNSQTETDDKLRKVLRSLDNCYIKVKKTSNDNIVVNIEQEEFYCDTFSIKDVIQLIALVELFFSTILIIISFEHIFPHGHKFFFIQDRNLISKDLGIYLFLIQFGGSFLNIFSIIYTFVFQTWLVDGTVKLTNSSRKSSTIISPPNMSSDKLDKITILTSNTNDLPDKGNLHDDKKFHIGPYENDDECDLIREPSELSPDNEVIVIHDEHHVPKLLKVGDGSMTTTLSASELASEVQKQAQTASNIPSHPKNESKVLVLYTGGTIGMKCHNGVYIPEANYLPKAIYQIPHLNDKNYVNKYYNSSTIRPFTLPPVRHMQKRVVYWVVEYEPLLDSSDMTFDDWIRIAKDIKKSYHQYDGFVILHGTDTLAYTACALSFMMENLGKPVVITGAQIPVSEVRSDGRENLIGALIVAGNIDVPEVTVYFNNKLLRGNRCTKLDNSGLEAFTSPNMLPLAEMQIDIKVSYESIFRSQCLAKFNVHDHLCRNINILRIFPSISIESVRASLQPPVEGVVLQTFGAGNMPSRRTDIIEELKKATDKGIIIVNVSQCYRGQVDANYLTGKILYDVGVIPGSDMTAEAALTKLSYVLSKKEWDLSTKRRKMERNLRGEITVSNKSECLYEIDIITRLTKFLRITSSNEAALLRNALLPPLICYGADTNDVKLLESLHESGTNFGATDYNQKTGLHVACSRGNRDAVEYLLKCGANVHVKDVNGDTPLLCAVRSKNYSCVKLLRLAGAVLPNVQMKIGVELCTAARMNDLVLLKIWREAGAKMTEKDYNGNTALDIAEKYGDEDTINYLKKVTVQDEDD</sequence>
<dbReference type="WBParaSite" id="SPAL_0001204300.1">
    <property type="protein sequence ID" value="SPAL_0001204300.1"/>
    <property type="gene ID" value="SPAL_0001204300"/>
</dbReference>
<dbReference type="SUPFAM" id="SSF53774">
    <property type="entry name" value="Glutaminase/Asparaginase"/>
    <property type="match status" value="1"/>
</dbReference>
<dbReference type="GO" id="GO:0009066">
    <property type="term" value="P:aspartate family amino acid metabolic process"/>
    <property type="evidence" value="ECO:0007669"/>
    <property type="project" value="UniProtKB-ARBA"/>
</dbReference>
<feature type="domain" description="L-asparaginase N-terminal" evidence="11">
    <location>
        <begin position="273"/>
        <end position="484"/>
    </location>
</feature>
<dbReference type="InterPro" id="IPR006033">
    <property type="entry name" value="AsnA_fam"/>
</dbReference>
<dbReference type="SMART" id="SM00248">
    <property type="entry name" value="ANK"/>
    <property type="match status" value="3"/>
</dbReference>
<dbReference type="EC" id="3.5.1.1" evidence="1"/>
<evidence type="ECO:0000256" key="9">
    <source>
        <dbReference type="PROSITE-ProRule" id="PRU10100"/>
    </source>
</evidence>
<evidence type="ECO:0000256" key="3">
    <source>
        <dbReference type="ARBA" id="ARBA00022801"/>
    </source>
</evidence>
<dbReference type="GO" id="GO:0004067">
    <property type="term" value="F:asparaginase activity"/>
    <property type="evidence" value="ECO:0007669"/>
    <property type="project" value="UniProtKB-UniRule"/>
</dbReference>
<evidence type="ECO:0000256" key="6">
    <source>
        <dbReference type="PIRSR" id="PIRSR001220-1"/>
    </source>
</evidence>
<dbReference type="FunFam" id="3.40.50.1170:FF:000003">
    <property type="entry name" value="60 kDa lysophospholipase"/>
    <property type="match status" value="1"/>
</dbReference>
<dbReference type="InterPro" id="IPR037152">
    <property type="entry name" value="L-asparaginase_N_sf"/>
</dbReference>
<dbReference type="PIRSF" id="PIRSF001220">
    <property type="entry name" value="L-ASNase_gatD"/>
    <property type="match status" value="1"/>
</dbReference>
<name>A0A0N5C229_STREA</name>
<dbReference type="PROSITE" id="PS51732">
    <property type="entry name" value="ASN_GLN_ASE_3"/>
    <property type="match status" value="1"/>
</dbReference>
<organism evidence="13 14">
    <name type="scientific">Strongyloides papillosus</name>
    <name type="common">Intestinal threadworm</name>
    <dbReference type="NCBI Taxonomy" id="174720"/>
    <lineage>
        <taxon>Eukaryota</taxon>
        <taxon>Metazoa</taxon>
        <taxon>Ecdysozoa</taxon>
        <taxon>Nematoda</taxon>
        <taxon>Chromadorea</taxon>
        <taxon>Rhabditida</taxon>
        <taxon>Tylenchina</taxon>
        <taxon>Panagrolaimomorpha</taxon>
        <taxon>Strongyloidoidea</taxon>
        <taxon>Strongyloididae</taxon>
        <taxon>Strongyloides</taxon>
    </lineage>
</organism>
<dbReference type="Pfam" id="PF17763">
    <property type="entry name" value="Asparaginase_C"/>
    <property type="match status" value="1"/>
</dbReference>
<evidence type="ECO:0000259" key="11">
    <source>
        <dbReference type="Pfam" id="PF00710"/>
    </source>
</evidence>
<dbReference type="InterPro" id="IPR040919">
    <property type="entry name" value="Asparaginase_C"/>
</dbReference>
<dbReference type="NCBIfam" id="TIGR00519">
    <property type="entry name" value="asnASE_I"/>
    <property type="match status" value="1"/>
</dbReference>
<evidence type="ECO:0000313" key="13">
    <source>
        <dbReference type="Proteomes" id="UP000046392"/>
    </source>
</evidence>